<proteinExistence type="predicted"/>
<evidence type="ECO:0000256" key="2">
    <source>
        <dbReference type="ARBA" id="ARBA00022475"/>
    </source>
</evidence>
<evidence type="ECO:0000313" key="8">
    <source>
        <dbReference type="Proteomes" id="UP001321445"/>
    </source>
</evidence>
<dbReference type="PANTHER" id="PTHR30606">
    <property type="entry name" value="LIPID A BIOSYNTHESIS LAUROYL ACYLTRANSFERASE"/>
    <property type="match status" value="1"/>
</dbReference>
<dbReference type="PANTHER" id="PTHR30606:SF9">
    <property type="entry name" value="LIPID A BIOSYNTHESIS LAUROYLTRANSFERASE"/>
    <property type="match status" value="1"/>
</dbReference>
<evidence type="ECO:0000256" key="3">
    <source>
        <dbReference type="ARBA" id="ARBA00022519"/>
    </source>
</evidence>
<keyword evidence="3" id="KW-0997">Cell inner membrane</keyword>
<reference evidence="7 8" key="1">
    <citation type="submission" date="2023-03" db="EMBL/GenBank/DDBJ databases">
        <title>Description of Hydrogenimonas sp. ISO32.</title>
        <authorList>
            <person name="Mino S."/>
            <person name="Fukazawa S."/>
            <person name="Sawabe T."/>
        </authorList>
    </citation>
    <scope>NUCLEOTIDE SEQUENCE [LARGE SCALE GENOMIC DNA]</scope>
    <source>
        <strain evidence="7 8">ISO32</strain>
    </source>
</reference>
<evidence type="ECO:0000256" key="6">
    <source>
        <dbReference type="ARBA" id="ARBA00023315"/>
    </source>
</evidence>
<accession>A0ABN6WZ14</accession>
<name>A0ABN6WZ14_9BACT</name>
<dbReference type="InterPro" id="IPR004960">
    <property type="entry name" value="LipA_acyltrans"/>
</dbReference>
<gene>
    <name evidence="7" type="primary">htrB</name>
    <name evidence="7" type="ORF">HCR_17590</name>
</gene>
<keyword evidence="5" id="KW-0472">Membrane</keyword>
<organism evidence="7 8">
    <name type="scientific">Hydrogenimonas cancrithermarum</name>
    <dbReference type="NCBI Taxonomy" id="2993563"/>
    <lineage>
        <taxon>Bacteria</taxon>
        <taxon>Pseudomonadati</taxon>
        <taxon>Campylobacterota</taxon>
        <taxon>Epsilonproteobacteria</taxon>
        <taxon>Campylobacterales</taxon>
        <taxon>Hydrogenimonadaceae</taxon>
        <taxon>Hydrogenimonas</taxon>
    </lineage>
</organism>
<sequence>MDALYLAAFNLFQWIVRRTPDAVKFPVLKGLAKLAYWLDAKHRRIARVNLDLAFGETMSDEEKERIVEKCYENMLFNLADFVQNQGISKEALLSKVRFENGKILEKAKKSGRPIIFMTAHYGNWEILPLATAVKFDLPISVVGRPLDSKTMNTILERNRQQFDVELIPKQGAMKPLIKALKEGRAVGLLVDQNTTRNEGILVDFFGKKARHTMAVALLARRLDAIIIPTFITSEDHKTFTITFYPPLEVEKTEDKDEDMRRNIQAQSDAIERAIRNKPEEWFWLHRRWKDQYGELYNT</sequence>
<keyword evidence="4" id="KW-0808">Transferase</keyword>
<dbReference type="Pfam" id="PF03279">
    <property type="entry name" value="Lip_A_acyltrans"/>
    <property type="match status" value="1"/>
</dbReference>
<dbReference type="PIRSF" id="PIRSF026649">
    <property type="entry name" value="MsbB"/>
    <property type="match status" value="1"/>
</dbReference>
<evidence type="ECO:0000313" key="7">
    <source>
        <dbReference type="EMBL" id="BDY13447.1"/>
    </source>
</evidence>
<keyword evidence="8" id="KW-1185">Reference proteome</keyword>
<keyword evidence="6 7" id="KW-0012">Acyltransferase</keyword>
<keyword evidence="2" id="KW-1003">Cell membrane</keyword>
<dbReference type="GO" id="GO:0016746">
    <property type="term" value="F:acyltransferase activity"/>
    <property type="evidence" value="ECO:0007669"/>
    <property type="project" value="UniProtKB-KW"/>
</dbReference>
<dbReference type="Proteomes" id="UP001321445">
    <property type="component" value="Chromosome"/>
</dbReference>
<protein>
    <submittedName>
        <fullName evidence="7">Lipid A biosynthesis lauroyl acyltransferase</fullName>
    </submittedName>
</protein>
<dbReference type="EMBL" id="AP027370">
    <property type="protein sequence ID" value="BDY13447.1"/>
    <property type="molecule type" value="Genomic_DNA"/>
</dbReference>
<dbReference type="CDD" id="cd07984">
    <property type="entry name" value="LPLAT_LABLAT-like"/>
    <property type="match status" value="1"/>
</dbReference>
<evidence type="ECO:0000256" key="5">
    <source>
        <dbReference type="ARBA" id="ARBA00023136"/>
    </source>
</evidence>
<comment type="subcellular location">
    <subcellularLocation>
        <location evidence="1">Cell inner membrane</location>
    </subcellularLocation>
</comment>
<evidence type="ECO:0000256" key="4">
    <source>
        <dbReference type="ARBA" id="ARBA00022679"/>
    </source>
</evidence>
<evidence type="ECO:0000256" key="1">
    <source>
        <dbReference type="ARBA" id="ARBA00004533"/>
    </source>
</evidence>
<dbReference type="NCBIfam" id="NF006270">
    <property type="entry name" value="PRK08419.1"/>
    <property type="match status" value="1"/>
</dbReference>